<comment type="caution">
    <text evidence="2">The sequence shown here is derived from an EMBL/GenBank/DDBJ whole genome shotgun (WGS) entry which is preliminary data.</text>
</comment>
<evidence type="ECO:0008006" key="4">
    <source>
        <dbReference type="Google" id="ProtNLM"/>
    </source>
</evidence>
<reference evidence="2 3" key="1">
    <citation type="submission" date="2019-04" db="EMBL/GenBank/DDBJ databases">
        <authorList>
            <person name="Yang Y."/>
            <person name="Wei D."/>
        </authorList>
    </citation>
    <scope>NUCLEOTIDE SEQUENCE [LARGE SCALE GENOMIC DNA]</scope>
    <source>
        <strain evidence="2 3">L-1-4w-11</strain>
    </source>
</reference>
<accession>A0A4U1L1C5</accession>
<feature type="compositionally biased region" description="Basic and acidic residues" evidence="1">
    <location>
        <begin position="47"/>
        <end position="57"/>
    </location>
</feature>
<dbReference type="EMBL" id="SWKR01000002">
    <property type="protein sequence ID" value="TKD49950.1"/>
    <property type="molecule type" value="Genomic_DNA"/>
</dbReference>
<name>A0A4U1L1C5_9SPHN</name>
<evidence type="ECO:0000313" key="2">
    <source>
        <dbReference type="EMBL" id="TKD49950.1"/>
    </source>
</evidence>
<gene>
    <name evidence="2" type="ORF">FBR43_03605</name>
</gene>
<dbReference type="OrthoDB" id="7426580at2"/>
<dbReference type="RefSeq" id="WP_136941892.1">
    <property type="nucleotide sequence ID" value="NZ_SWKR01000002.1"/>
</dbReference>
<evidence type="ECO:0000256" key="1">
    <source>
        <dbReference type="SAM" id="MobiDB-lite"/>
    </source>
</evidence>
<proteinExistence type="predicted"/>
<dbReference type="AlphaFoldDB" id="A0A4U1L1C5"/>
<keyword evidence="3" id="KW-1185">Reference proteome</keyword>
<feature type="region of interest" description="Disordered" evidence="1">
    <location>
        <begin position="1"/>
        <end position="73"/>
    </location>
</feature>
<organism evidence="2 3">
    <name type="scientific">Sphingomonas baiyangensis</name>
    <dbReference type="NCBI Taxonomy" id="2572576"/>
    <lineage>
        <taxon>Bacteria</taxon>
        <taxon>Pseudomonadati</taxon>
        <taxon>Pseudomonadota</taxon>
        <taxon>Alphaproteobacteria</taxon>
        <taxon>Sphingomonadales</taxon>
        <taxon>Sphingomonadaceae</taxon>
        <taxon>Sphingomonas</taxon>
    </lineage>
</organism>
<evidence type="ECO:0000313" key="3">
    <source>
        <dbReference type="Proteomes" id="UP000309138"/>
    </source>
</evidence>
<sequence length="176" mass="17806">MTDQKSAVGDVSFEPAAPLEANAGDVTFDPAGGGSDGAGSASTSTRTAKETIKEEAGKLGSQAADRARSLAGDGKAKASGALGEFSKMMEDAAGTVDEKLGEQYGQYARSAAQSIGGFAQTLDQKDIDELLDDVRGFVRNSPAIAIGTAAALGFMLARVVKAGVDGDTTRDGTPRA</sequence>
<dbReference type="Proteomes" id="UP000309138">
    <property type="component" value="Unassembled WGS sequence"/>
</dbReference>
<protein>
    <recommendedName>
        <fullName evidence="4">Nutrient deprivation-induced protein</fullName>
    </recommendedName>
</protein>
<dbReference type="Gene3D" id="1.20.120.20">
    <property type="entry name" value="Apolipoprotein"/>
    <property type="match status" value="1"/>
</dbReference>